<dbReference type="InterPro" id="IPR020629">
    <property type="entry name" value="FPG_Glyclase"/>
</dbReference>
<evidence type="ECO:0000256" key="1">
    <source>
        <dbReference type="ARBA" id="ARBA00001668"/>
    </source>
</evidence>
<keyword evidence="12" id="KW-0862">Zinc</keyword>
<comment type="catalytic activity">
    <reaction evidence="1">
        <text>Hydrolysis of DNA containing ring-opened 7-methylguanine residues, releasing 2,6-diamino-4-hydroxy-5-(N-methyl)formamidopyrimidine.</text>
        <dbReference type="EC" id="3.2.2.23"/>
    </reaction>
</comment>
<keyword evidence="9" id="KW-0227">DNA damage</keyword>
<evidence type="ECO:0000313" key="23">
    <source>
        <dbReference type="EMBL" id="MBE4910003.1"/>
    </source>
</evidence>
<dbReference type="InterPro" id="IPR010979">
    <property type="entry name" value="Ribosomal_uS13-like_H2TH"/>
</dbReference>
<dbReference type="EC" id="3.2.2.23" evidence="5"/>
<dbReference type="InterPro" id="IPR010663">
    <property type="entry name" value="Znf_FPG/IleRS"/>
</dbReference>
<evidence type="ECO:0000256" key="17">
    <source>
        <dbReference type="ARBA" id="ARBA00023295"/>
    </source>
</evidence>
<reference evidence="23 24" key="1">
    <citation type="submission" date="2020-10" db="EMBL/GenBank/DDBJ databases">
        <title>Bacillus sp. HD4P25, an endophyte from a halophyte.</title>
        <authorList>
            <person name="Sun J.-Q."/>
        </authorList>
    </citation>
    <scope>NUCLEOTIDE SEQUENCE [LARGE SCALE GENOMIC DNA]</scope>
    <source>
        <strain evidence="23 24">YIM 93174</strain>
    </source>
</reference>
<keyword evidence="13" id="KW-0238">DNA-binding</keyword>
<comment type="cofactor">
    <cofactor evidence="2">
        <name>Zn(2+)</name>
        <dbReference type="ChEBI" id="CHEBI:29105"/>
    </cofactor>
</comment>
<evidence type="ECO:0000256" key="11">
    <source>
        <dbReference type="ARBA" id="ARBA00022801"/>
    </source>
</evidence>
<evidence type="ECO:0000256" key="4">
    <source>
        <dbReference type="ARBA" id="ARBA00011245"/>
    </source>
</evidence>
<evidence type="ECO:0000256" key="3">
    <source>
        <dbReference type="ARBA" id="ARBA00009409"/>
    </source>
</evidence>
<dbReference type="PROSITE" id="PS51068">
    <property type="entry name" value="FPG_CAT"/>
    <property type="match status" value="1"/>
</dbReference>
<keyword evidence="16" id="KW-0511">Multifunctional enzyme</keyword>
<dbReference type="SUPFAM" id="SSF81624">
    <property type="entry name" value="N-terminal domain of MutM-like DNA repair proteins"/>
    <property type="match status" value="1"/>
</dbReference>
<evidence type="ECO:0000256" key="13">
    <source>
        <dbReference type="ARBA" id="ARBA00023125"/>
    </source>
</evidence>
<accession>A0ABR9QNC5</accession>
<evidence type="ECO:0000256" key="9">
    <source>
        <dbReference type="ARBA" id="ARBA00022763"/>
    </source>
</evidence>
<evidence type="ECO:0000256" key="16">
    <source>
        <dbReference type="ARBA" id="ARBA00023268"/>
    </source>
</evidence>
<dbReference type="InterPro" id="IPR000214">
    <property type="entry name" value="Znf_DNA_glyclase/AP_lyase"/>
</dbReference>
<feature type="domain" description="Formamidopyrimidine-DNA glycosylase catalytic" evidence="22">
    <location>
        <begin position="2"/>
        <end position="106"/>
    </location>
</feature>
<feature type="domain" description="FPG-type" evidence="21">
    <location>
        <begin position="235"/>
        <end position="269"/>
    </location>
</feature>
<dbReference type="NCBIfam" id="TIGR00577">
    <property type="entry name" value="fpg"/>
    <property type="match status" value="1"/>
</dbReference>
<dbReference type="SMART" id="SM01232">
    <property type="entry name" value="H2TH"/>
    <property type="match status" value="1"/>
</dbReference>
<comment type="subunit">
    <text evidence="4">Monomer.</text>
</comment>
<dbReference type="Pfam" id="PF06831">
    <property type="entry name" value="H2TH"/>
    <property type="match status" value="1"/>
</dbReference>
<dbReference type="PANTHER" id="PTHR22993">
    <property type="entry name" value="FORMAMIDOPYRIMIDINE-DNA GLYCOSYLASE"/>
    <property type="match status" value="1"/>
</dbReference>
<evidence type="ECO:0000256" key="7">
    <source>
        <dbReference type="ARBA" id="ARBA00016240"/>
    </source>
</evidence>
<evidence type="ECO:0000256" key="20">
    <source>
        <dbReference type="PROSITE-ProRule" id="PRU00391"/>
    </source>
</evidence>
<evidence type="ECO:0000256" key="15">
    <source>
        <dbReference type="ARBA" id="ARBA00023239"/>
    </source>
</evidence>
<dbReference type="Pfam" id="PF01149">
    <property type="entry name" value="Fapy_DNA_glyco"/>
    <property type="match status" value="1"/>
</dbReference>
<keyword evidence="10 20" id="KW-0863">Zinc-finger</keyword>
<evidence type="ECO:0000256" key="18">
    <source>
        <dbReference type="ARBA" id="ARBA00030638"/>
    </source>
</evidence>
<comment type="catalytic activity">
    <reaction evidence="19">
        <text>2'-deoxyribonucleotide-(2'-deoxyribose 5'-phosphate)-2'-deoxyribonucleotide-DNA = a 3'-end 2'-deoxyribonucleotide-(2,3-dehydro-2,3-deoxyribose 5'-phosphate)-DNA + a 5'-end 5'-phospho-2'-deoxyribonucleoside-DNA + H(+)</text>
        <dbReference type="Rhea" id="RHEA:66592"/>
        <dbReference type="Rhea" id="RHEA-COMP:13180"/>
        <dbReference type="Rhea" id="RHEA-COMP:16897"/>
        <dbReference type="Rhea" id="RHEA-COMP:17067"/>
        <dbReference type="ChEBI" id="CHEBI:15378"/>
        <dbReference type="ChEBI" id="CHEBI:136412"/>
        <dbReference type="ChEBI" id="CHEBI:157695"/>
        <dbReference type="ChEBI" id="CHEBI:167181"/>
        <dbReference type="EC" id="4.2.99.18"/>
    </reaction>
</comment>
<sequence length="269" mass="31031">MPELPEMETYKNLLNEKLKGMLIKDVVINREKSINVPVSQFISDVTGTRIIEVERAAKQLIFRLDNGKSLLLHLMLGGLMYIGNEQDSPDRTKQIELVFEKNRLYFIGLRLGYLHLYNQTNLKVELADLGPDPLSEEFTYQRFEELVLSKKGMLKTTLVNQQFIAGIGNCYSDEICFYARLLPTRKFNKLEGSEVKSLYTSIQSVLKEAIRLGGYMEMKLFNSDSLTGGYNDNCMVYDREGEPCPRCKEQIKKEIISSRKMFFCLKCQK</sequence>
<comment type="caution">
    <text evidence="23">The sequence shown here is derived from an EMBL/GenBank/DDBJ whole genome shotgun (WGS) entry which is preliminary data.</text>
</comment>
<keyword evidence="8" id="KW-0479">Metal-binding</keyword>
<dbReference type="Gene3D" id="3.20.190.10">
    <property type="entry name" value="MutM-like, N-terminal"/>
    <property type="match status" value="1"/>
</dbReference>
<evidence type="ECO:0000259" key="21">
    <source>
        <dbReference type="PROSITE" id="PS51066"/>
    </source>
</evidence>
<dbReference type="Pfam" id="PF06827">
    <property type="entry name" value="zf-FPG_IleRS"/>
    <property type="match status" value="1"/>
</dbReference>
<organism evidence="23 24">
    <name type="scientific">Litchfieldia luteola</name>
    <dbReference type="NCBI Taxonomy" id="682179"/>
    <lineage>
        <taxon>Bacteria</taxon>
        <taxon>Bacillati</taxon>
        <taxon>Bacillota</taxon>
        <taxon>Bacilli</taxon>
        <taxon>Bacillales</taxon>
        <taxon>Bacillaceae</taxon>
        <taxon>Litchfieldia</taxon>
    </lineage>
</organism>
<keyword evidence="14" id="KW-0234">DNA repair</keyword>
<evidence type="ECO:0000256" key="6">
    <source>
        <dbReference type="ARBA" id="ARBA00012720"/>
    </source>
</evidence>
<dbReference type="SUPFAM" id="SSF57716">
    <property type="entry name" value="Glucocorticoid receptor-like (DNA-binding domain)"/>
    <property type="match status" value="1"/>
</dbReference>
<dbReference type="PROSITE" id="PS51066">
    <property type="entry name" value="ZF_FPG_2"/>
    <property type="match status" value="1"/>
</dbReference>
<evidence type="ECO:0000256" key="5">
    <source>
        <dbReference type="ARBA" id="ARBA00012024"/>
    </source>
</evidence>
<comment type="similarity">
    <text evidence="3">Belongs to the FPG family.</text>
</comment>
<evidence type="ECO:0000256" key="12">
    <source>
        <dbReference type="ARBA" id="ARBA00022833"/>
    </source>
</evidence>
<keyword evidence="15" id="KW-0456">Lyase</keyword>
<dbReference type="SUPFAM" id="SSF46946">
    <property type="entry name" value="S13-like H2TH domain"/>
    <property type="match status" value="1"/>
</dbReference>
<dbReference type="InterPro" id="IPR012319">
    <property type="entry name" value="FPG_cat"/>
</dbReference>
<dbReference type="PANTHER" id="PTHR22993:SF9">
    <property type="entry name" value="FORMAMIDOPYRIMIDINE-DNA GLYCOSYLASE"/>
    <property type="match status" value="1"/>
</dbReference>
<dbReference type="Proteomes" id="UP001516662">
    <property type="component" value="Unassembled WGS sequence"/>
</dbReference>
<keyword evidence="11 23" id="KW-0378">Hydrolase</keyword>
<dbReference type="InterPro" id="IPR015886">
    <property type="entry name" value="H2TH_FPG"/>
</dbReference>
<evidence type="ECO:0000256" key="2">
    <source>
        <dbReference type="ARBA" id="ARBA00001947"/>
    </source>
</evidence>
<gene>
    <name evidence="23" type="primary">mutM</name>
    <name evidence="23" type="ORF">IMZ08_18355</name>
</gene>
<dbReference type="InterPro" id="IPR035937">
    <property type="entry name" value="FPG_N"/>
</dbReference>
<evidence type="ECO:0000256" key="8">
    <source>
        <dbReference type="ARBA" id="ARBA00022723"/>
    </source>
</evidence>
<dbReference type="SMART" id="SM00898">
    <property type="entry name" value="Fapy_DNA_glyco"/>
    <property type="match status" value="1"/>
</dbReference>
<dbReference type="EC" id="4.2.99.18" evidence="6"/>
<evidence type="ECO:0000256" key="14">
    <source>
        <dbReference type="ARBA" id="ARBA00023204"/>
    </source>
</evidence>
<dbReference type="EMBL" id="JADCLJ010000024">
    <property type="protein sequence ID" value="MBE4910003.1"/>
    <property type="molecule type" value="Genomic_DNA"/>
</dbReference>
<name>A0ABR9QNC5_9BACI</name>
<dbReference type="GO" id="GO:0008534">
    <property type="term" value="F:oxidized purine nucleobase lesion DNA N-glycosylase activity"/>
    <property type="evidence" value="ECO:0007669"/>
    <property type="project" value="UniProtKB-EC"/>
</dbReference>
<evidence type="ECO:0000259" key="22">
    <source>
        <dbReference type="PROSITE" id="PS51068"/>
    </source>
</evidence>
<evidence type="ECO:0000313" key="24">
    <source>
        <dbReference type="Proteomes" id="UP001516662"/>
    </source>
</evidence>
<dbReference type="Gene3D" id="1.10.8.50">
    <property type="match status" value="1"/>
</dbReference>
<dbReference type="RefSeq" id="WP_193539173.1">
    <property type="nucleotide sequence ID" value="NZ_JADCLJ010000024.1"/>
</dbReference>
<evidence type="ECO:0000256" key="19">
    <source>
        <dbReference type="ARBA" id="ARBA00044632"/>
    </source>
</evidence>
<protein>
    <recommendedName>
        <fullName evidence="7">Formamidopyrimidine-DNA glycosylase</fullName>
        <ecNumber evidence="5">3.2.2.23</ecNumber>
        <ecNumber evidence="6">4.2.99.18</ecNumber>
    </recommendedName>
    <alternativeName>
        <fullName evidence="18">DNA-(apurinic or apyrimidinic site) lyase MutM</fullName>
    </alternativeName>
</protein>
<keyword evidence="24" id="KW-1185">Reference proteome</keyword>
<evidence type="ECO:0000256" key="10">
    <source>
        <dbReference type="ARBA" id="ARBA00022771"/>
    </source>
</evidence>
<keyword evidence="17 23" id="KW-0326">Glycosidase</keyword>
<proteinExistence type="inferred from homology"/>